<keyword evidence="2" id="KW-1185">Reference proteome</keyword>
<dbReference type="RefSeq" id="WP_388109582.1">
    <property type="nucleotide sequence ID" value="NZ_JBIAHM010000009.1"/>
</dbReference>
<organism evidence="1 2">
    <name type="scientific">Streptomyces hokutonensis</name>
    <dbReference type="NCBI Taxonomy" id="1306990"/>
    <lineage>
        <taxon>Bacteria</taxon>
        <taxon>Bacillati</taxon>
        <taxon>Actinomycetota</taxon>
        <taxon>Actinomycetes</taxon>
        <taxon>Kitasatosporales</taxon>
        <taxon>Streptomycetaceae</taxon>
        <taxon>Streptomyces</taxon>
    </lineage>
</organism>
<evidence type="ECO:0000313" key="2">
    <source>
        <dbReference type="Proteomes" id="UP001601303"/>
    </source>
</evidence>
<reference evidence="1 2" key="1">
    <citation type="submission" date="2024-10" db="EMBL/GenBank/DDBJ databases">
        <title>The Natural Products Discovery Center: Release of the First 8490 Sequenced Strains for Exploring Actinobacteria Biosynthetic Diversity.</title>
        <authorList>
            <person name="Kalkreuter E."/>
            <person name="Kautsar S.A."/>
            <person name="Yang D."/>
            <person name="Bader C.D."/>
            <person name="Teijaro C.N."/>
            <person name="Fluegel L."/>
            <person name="Davis C.M."/>
            <person name="Simpson J.R."/>
            <person name="Lauterbach L."/>
            <person name="Steele A.D."/>
            <person name="Gui C."/>
            <person name="Meng S."/>
            <person name="Li G."/>
            <person name="Viehrig K."/>
            <person name="Ye F."/>
            <person name="Su P."/>
            <person name="Kiefer A.F."/>
            <person name="Nichols A."/>
            <person name="Cepeda A.J."/>
            <person name="Yan W."/>
            <person name="Fan B."/>
            <person name="Jiang Y."/>
            <person name="Adhikari A."/>
            <person name="Zheng C.-J."/>
            <person name="Schuster L."/>
            <person name="Cowan T.M."/>
            <person name="Smanski M.J."/>
            <person name="Chevrette M.G."/>
            <person name="De Carvalho L.P.S."/>
            <person name="Shen B."/>
        </authorList>
    </citation>
    <scope>NUCLEOTIDE SEQUENCE [LARGE SCALE GENOMIC DNA]</scope>
    <source>
        <strain evidence="1 2">NPDC006488</strain>
    </source>
</reference>
<gene>
    <name evidence="1" type="ORF">ACFYNQ_25900</name>
</gene>
<proteinExistence type="predicted"/>
<protein>
    <submittedName>
        <fullName evidence="1">Uncharacterized protein</fullName>
    </submittedName>
</protein>
<dbReference type="EMBL" id="JBIAHM010000009">
    <property type="protein sequence ID" value="MFE9601985.1"/>
    <property type="molecule type" value="Genomic_DNA"/>
</dbReference>
<comment type="caution">
    <text evidence="1">The sequence shown here is derived from an EMBL/GenBank/DDBJ whole genome shotgun (WGS) entry which is preliminary data.</text>
</comment>
<name>A0ABW6MB60_9ACTN</name>
<sequence>MTTATPTYSEAVERLAEASAQLAAFAEQEQGAARDATAAALSSQITHAITVNPETERVRERVRAQCAAHIEEAAAYTGSTPEILEQLSAFVDRFAALADELVAFSAVAVEMDHRGEALFDHARGLGEPATAPQVFEGVMQALTHSPEGMAWRRLYMAGYRGRVEAADALCQLVRQLRRH</sequence>
<dbReference type="Proteomes" id="UP001601303">
    <property type="component" value="Unassembled WGS sequence"/>
</dbReference>
<accession>A0ABW6MB60</accession>
<evidence type="ECO:0000313" key="1">
    <source>
        <dbReference type="EMBL" id="MFE9601985.1"/>
    </source>
</evidence>